<feature type="coiled-coil region" evidence="1">
    <location>
        <begin position="319"/>
        <end position="357"/>
    </location>
</feature>
<dbReference type="EMBL" id="GDID01007555">
    <property type="protein sequence ID" value="JAP89051.1"/>
    <property type="molecule type" value="Transcribed_RNA"/>
</dbReference>
<organism evidence="2">
    <name type="scientific">Trepomonas sp. PC1</name>
    <dbReference type="NCBI Taxonomy" id="1076344"/>
    <lineage>
        <taxon>Eukaryota</taxon>
        <taxon>Metamonada</taxon>
        <taxon>Diplomonadida</taxon>
        <taxon>Hexamitidae</taxon>
        <taxon>Hexamitinae</taxon>
        <taxon>Trepomonas</taxon>
    </lineage>
</organism>
<reference evidence="2" key="1">
    <citation type="submission" date="2015-07" db="EMBL/GenBank/DDBJ databases">
        <title>Adaptation to a free-living lifestyle via gene acquisitions in the diplomonad Trepomonas sp. PC1.</title>
        <authorList>
            <person name="Xu F."/>
            <person name="Jerlstrom-Hultqvist J."/>
            <person name="Kolisko M."/>
            <person name="Simpson A.G.B."/>
            <person name="Roger A.J."/>
            <person name="Svard S.G."/>
            <person name="Andersson J.O."/>
        </authorList>
    </citation>
    <scope>NUCLEOTIDE SEQUENCE</scope>
    <source>
        <strain evidence="2">PC1</strain>
    </source>
</reference>
<evidence type="ECO:0000256" key="1">
    <source>
        <dbReference type="SAM" id="Coils"/>
    </source>
</evidence>
<gene>
    <name evidence="2" type="ORF">TPC1_31454</name>
</gene>
<keyword evidence="1" id="KW-0175">Coiled coil</keyword>
<accession>A0A146K066</accession>
<protein>
    <submittedName>
        <fullName evidence="2">Uncharacterized protein</fullName>
    </submittedName>
</protein>
<name>A0A146K066_9EUKA</name>
<feature type="non-terminal residue" evidence="2">
    <location>
        <position position="1"/>
    </location>
</feature>
<dbReference type="AlphaFoldDB" id="A0A146K066"/>
<evidence type="ECO:0000313" key="2">
    <source>
        <dbReference type="EMBL" id="JAP89051.1"/>
    </source>
</evidence>
<sequence length="358" mass="42342">LYHIISLGQDMHLIFHDHKIELIQTDLTSLGFVKASCDYNLDIDERNIYHPSQYHSVFFNGDYYMQLYDDVFRLSQSGLVFVGHLPHFDTMCYVFNFLIFGQKLYVTNKQDFYEVCPNKLVEVKLDLAIQDPSFYQFCGTTVFEDYDGKTEAATVSILDENLKQTLIMQVDDNDLDTSFDFGGVIQYQNFWDDPDVFFVFNILDKTWQQFEQNEVIASYEQNNSMNVLQLTEFGLMPSYQYYQQLQNGESLHQRAVELLRTQLQQNLIKTNNQEFAFVYLNLDSFNLSFCQKEYIKEKALKTMTKTKYFEELQTQTLHIQNVNSKIQKKLDEIKNSNQVANRQNQLLIEQINDEQQQW</sequence>
<feature type="non-terminal residue" evidence="2">
    <location>
        <position position="358"/>
    </location>
</feature>
<proteinExistence type="predicted"/>